<dbReference type="InterPro" id="IPR036641">
    <property type="entry name" value="HPT_dom_sf"/>
</dbReference>
<reference evidence="3 4" key="1">
    <citation type="submission" date="2024-09" db="EMBL/GenBank/DDBJ databases">
        <authorList>
            <person name="Sun Q."/>
            <person name="Mori K."/>
        </authorList>
    </citation>
    <scope>NUCLEOTIDE SEQUENCE [LARGE SCALE GENOMIC DNA]</scope>
    <source>
        <strain evidence="3 4">CECT 7682</strain>
    </source>
</reference>
<feature type="modified residue" description="Phosphohistidine" evidence="1">
    <location>
        <position position="62"/>
    </location>
</feature>
<sequence length="119" mass="13806">MKEYMIKSQNINMQKVHEMSEGDMSFEKELLTAIYSSVVDLRSKYLEGIGQKDEKTIHQARHKIKPTLAIFELKSLMAVLQKGKEIISTEGLEGNLKQHQEEFVRVVDEVLRDLEEIIE</sequence>
<comment type="caution">
    <text evidence="3">The sequence shown here is derived from an EMBL/GenBank/DDBJ whole genome shotgun (WGS) entry which is preliminary data.</text>
</comment>
<evidence type="ECO:0000256" key="1">
    <source>
        <dbReference type="PROSITE-ProRule" id="PRU00110"/>
    </source>
</evidence>
<dbReference type="EMBL" id="JBHMEW010000062">
    <property type="protein sequence ID" value="MFB9212609.1"/>
    <property type="molecule type" value="Genomic_DNA"/>
</dbReference>
<evidence type="ECO:0000313" key="3">
    <source>
        <dbReference type="EMBL" id="MFB9212609.1"/>
    </source>
</evidence>
<dbReference type="RefSeq" id="WP_290249325.1">
    <property type="nucleotide sequence ID" value="NZ_JAUFQT010000002.1"/>
</dbReference>
<accession>A0ABV5J9L9</accession>
<dbReference type="Gene3D" id="1.20.120.160">
    <property type="entry name" value="HPT domain"/>
    <property type="match status" value="1"/>
</dbReference>
<protein>
    <recommendedName>
        <fullName evidence="2">HPt domain-containing protein</fullName>
    </recommendedName>
</protein>
<dbReference type="SUPFAM" id="SSF47226">
    <property type="entry name" value="Histidine-containing phosphotransfer domain, HPT domain"/>
    <property type="match status" value="1"/>
</dbReference>
<proteinExistence type="predicted"/>
<gene>
    <name evidence="3" type="ORF">ACFFUR_12405</name>
</gene>
<dbReference type="Proteomes" id="UP001589654">
    <property type="component" value="Unassembled WGS sequence"/>
</dbReference>
<feature type="domain" description="HPt" evidence="2">
    <location>
        <begin position="23"/>
        <end position="119"/>
    </location>
</feature>
<evidence type="ECO:0000313" key="4">
    <source>
        <dbReference type="Proteomes" id="UP001589654"/>
    </source>
</evidence>
<name>A0ABV5J9L9_9BACT</name>
<organism evidence="3 4">
    <name type="scientific">Echinicola jeungdonensis</name>
    <dbReference type="NCBI Taxonomy" id="709343"/>
    <lineage>
        <taxon>Bacteria</taxon>
        <taxon>Pseudomonadati</taxon>
        <taxon>Bacteroidota</taxon>
        <taxon>Cytophagia</taxon>
        <taxon>Cytophagales</taxon>
        <taxon>Cyclobacteriaceae</taxon>
        <taxon>Echinicola</taxon>
    </lineage>
</organism>
<dbReference type="InterPro" id="IPR008207">
    <property type="entry name" value="Sig_transdc_His_kin_Hpt_dom"/>
</dbReference>
<keyword evidence="4" id="KW-1185">Reference proteome</keyword>
<evidence type="ECO:0000259" key="2">
    <source>
        <dbReference type="PROSITE" id="PS50894"/>
    </source>
</evidence>
<keyword evidence="1" id="KW-0597">Phosphoprotein</keyword>
<dbReference type="PROSITE" id="PS50894">
    <property type="entry name" value="HPT"/>
    <property type="match status" value="1"/>
</dbReference>